<dbReference type="GO" id="GO:0005506">
    <property type="term" value="F:iron ion binding"/>
    <property type="evidence" value="ECO:0007669"/>
    <property type="project" value="UniProtKB-ARBA"/>
</dbReference>
<keyword evidence="2" id="KW-1185">Reference proteome</keyword>
<protein>
    <submittedName>
        <fullName evidence="1">Phytanoyl-CoA dioxygenase</fullName>
    </submittedName>
</protein>
<dbReference type="Pfam" id="PF05721">
    <property type="entry name" value="PhyH"/>
    <property type="match status" value="1"/>
</dbReference>
<dbReference type="EMBL" id="QXEC01000003">
    <property type="protein sequence ID" value="RIV40326.1"/>
    <property type="molecule type" value="Genomic_DNA"/>
</dbReference>
<comment type="caution">
    <text evidence="1">The sequence shown here is derived from an EMBL/GenBank/DDBJ whole genome shotgun (WGS) entry which is preliminary data.</text>
</comment>
<sequence length="281" mass="30495">MAGIDAARTTAGPAPLTAAMVADYHRDGFLLLPGDHLPAELLAELVEAAPRVLAQQGPQRVLERDGVTVRSVYGPHRTDPVVARVSRSAELAGAARQLLDDEVYVHQSKVNLKAAFAGDQWEWHQDYINWRDRDGIPRPDLVNVTVFLNEVNEFNGPLTFIPGSHRHGLLAGTDTDGMPAGYEDGPNWMATLTATEKFQVDRAVIRRLAEEGGLVSPKGPAGSVLMFHPNVLHASSPNLSPFDRGMLLMVYNGVRNAPRPVASPRPDFLADREVAPIPLAA</sequence>
<evidence type="ECO:0000313" key="2">
    <source>
        <dbReference type="Proteomes" id="UP000283832"/>
    </source>
</evidence>
<accession>A0A418MZC2</accession>
<organism evidence="1 2">
    <name type="scientific">Micromonospora radicis</name>
    <dbReference type="NCBI Taxonomy" id="1894971"/>
    <lineage>
        <taxon>Bacteria</taxon>
        <taxon>Bacillati</taxon>
        <taxon>Actinomycetota</taxon>
        <taxon>Actinomycetes</taxon>
        <taxon>Micromonosporales</taxon>
        <taxon>Micromonosporaceae</taxon>
        <taxon>Micromonospora</taxon>
    </lineage>
</organism>
<dbReference type="RefSeq" id="WP_119573620.1">
    <property type="nucleotide sequence ID" value="NZ_QXEC01000003.1"/>
</dbReference>
<keyword evidence="1" id="KW-0223">Dioxygenase</keyword>
<reference evidence="1 2" key="1">
    <citation type="submission" date="2018-08" db="EMBL/GenBank/DDBJ databases">
        <title>Jishengella sp. nov., isolated from a root of Azadirachta indica A. Juss. var. siamensis Valenton.</title>
        <authorList>
            <person name="Kuncharoen N."/>
            <person name="Tanasupawat S."/>
            <person name="Kudo T."/>
            <person name="Ohkuma M."/>
        </authorList>
    </citation>
    <scope>NUCLEOTIDE SEQUENCE [LARGE SCALE GENOMIC DNA]</scope>
    <source>
        <strain evidence="1 2">AZ1-13</strain>
    </source>
</reference>
<gene>
    <name evidence="1" type="ORF">D2L64_05670</name>
</gene>
<keyword evidence="1" id="KW-0560">Oxidoreductase</keyword>
<dbReference type="GO" id="GO:0016706">
    <property type="term" value="F:2-oxoglutarate-dependent dioxygenase activity"/>
    <property type="evidence" value="ECO:0007669"/>
    <property type="project" value="UniProtKB-ARBA"/>
</dbReference>
<proteinExistence type="predicted"/>
<dbReference type="AlphaFoldDB" id="A0A418MZC2"/>
<name>A0A418MZC2_9ACTN</name>
<evidence type="ECO:0000313" key="1">
    <source>
        <dbReference type="EMBL" id="RIV40326.1"/>
    </source>
</evidence>
<dbReference type="PANTHER" id="PTHR20883">
    <property type="entry name" value="PHYTANOYL-COA DIOXYGENASE DOMAIN CONTAINING 1"/>
    <property type="match status" value="1"/>
</dbReference>
<dbReference type="Proteomes" id="UP000283832">
    <property type="component" value="Unassembled WGS sequence"/>
</dbReference>
<dbReference type="PANTHER" id="PTHR20883:SF48">
    <property type="entry name" value="ECTOINE DIOXYGENASE"/>
    <property type="match status" value="1"/>
</dbReference>
<dbReference type="InterPro" id="IPR008775">
    <property type="entry name" value="Phytyl_CoA_dOase-like"/>
</dbReference>
<dbReference type="OrthoDB" id="9791262at2"/>
<dbReference type="Gene3D" id="2.60.120.620">
    <property type="entry name" value="q2cbj1_9rhob like domain"/>
    <property type="match status" value="1"/>
</dbReference>
<dbReference type="SUPFAM" id="SSF51197">
    <property type="entry name" value="Clavaminate synthase-like"/>
    <property type="match status" value="1"/>
</dbReference>